<organism evidence="2 3">
    <name type="scientific">Flavobacterium davisii</name>
    <dbReference type="NCBI Taxonomy" id="2906077"/>
    <lineage>
        <taxon>Bacteria</taxon>
        <taxon>Pseudomonadati</taxon>
        <taxon>Bacteroidota</taxon>
        <taxon>Flavobacteriia</taxon>
        <taxon>Flavobacteriales</taxon>
        <taxon>Flavobacteriaceae</taxon>
        <taxon>Flavobacterium</taxon>
    </lineage>
</organism>
<sequence>MGRERLIIKNFGPIKSVDLELGKMTILIGDQATGKSTIAKVLAVCRYFSYIVDCSLDKNEDSFISGLRYWDIDTYYNSESYINYECRDYNFEAKDCISRIISSSVRFNDLLVELDKIKLSKKSAEDKEKSEWSNWTPDENFFRLNVKKVMDNPFFIPTERGLQSVFSLGRNINYLGDSLLEQLSQLSRIVKGFKTELKISSLDLFYKNDNGLGYTKKENEEFFYTLHNGASGYQSVIPIELVVYFYSKIEKRTRTFIIEEPELNLFPKTQKKLMEFFVENINLNGHSFLLPTHSPYFLSAVNDLILAYKKGINFKREVEAIGLKESFWLKPNDLSVYQLKDGEAIDIVNKETNLIGQNIIDDVSDEMNEIFENLLDIE</sequence>
<dbReference type="SUPFAM" id="SSF52540">
    <property type="entry name" value="P-loop containing nucleoside triphosphate hydrolases"/>
    <property type="match status" value="1"/>
</dbReference>
<dbReference type="PANTHER" id="PTHR43581">
    <property type="entry name" value="ATP/GTP PHOSPHATASE"/>
    <property type="match status" value="1"/>
</dbReference>
<gene>
    <name evidence="2" type="ORF">BWK59_09045</name>
</gene>
<dbReference type="InterPro" id="IPR027417">
    <property type="entry name" value="P-loop_NTPase"/>
</dbReference>
<dbReference type="EMBL" id="MTCZ01000085">
    <property type="protein sequence ID" value="OWP83710.1"/>
    <property type="molecule type" value="Genomic_DNA"/>
</dbReference>
<dbReference type="RefSeq" id="WP_088393152.1">
    <property type="nucleotide sequence ID" value="NZ_MTCZ01000085.1"/>
</dbReference>
<comment type="caution">
    <text evidence="2">The sequence shown here is derived from an EMBL/GenBank/DDBJ whole genome shotgun (WGS) entry which is preliminary data.</text>
</comment>
<dbReference type="InterPro" id="IPR051396">
    <property type="entry name" value="Bact_Antivir_Def_Nuclease"/>
</dbReference>
<feature type="domain" description="Endonuclease GajA/Old nuclease/RecF-like AAA" evidence="1">
    <location>
        <begin position="182"/>
        <end position="297"/>
    </location>
</feature>
<protein>
    <recommendedName>
        <fullName evidence="1">Endonuclease GajA/Old nuclease/RecF-like AAA domain-containing protein</fullName>
    </recommendedName>
</protein>
<evidence type="ECO:0000259" key="1">
    <source>
        <dbReference type="Pfam" id="PF13175"/>
    </source>
</evidence>
<evidence type="ECO:0000313" key="2">
    <source>
        <dbReference type="EMBL" id="OWP83710.1"/>
    </source>
</evidence>
<dbReference type="InterPro" id="IPR041685">
    <property type="entry name" value="AAA_GajA/Old/RecF-like"/>
</dbReference>
<name>A0A246GHP6_9FLAO</name>
<feature type="domain" description="Endonuclease GajA/Old nuclease/RecF-like AAA" evidence="1">
    <location>
        <begin position="5"/>
        <end position="127"/>
    </location>
</feature>
<dbReference type="PANTHER" id="PTHR43581:SF2">
    <property type="entry name" value="EXCINUCLEASE ATPASE SUBUNIT"/>
    <property type="match status" value="1"/>
</dbReference>
<accession>A0A246GHP6</accession>
<dbReference type="Pfam" id="PF13175">
    <property type="entry name" value="AAA_15"/>
    <property type="match status" value="2"/>
</dbReference>
<reference evidence="2 3" key="1">
    <citation type="journal article" date="2017" name="Infect. Genet. Evol.">
        <title>Comparative genome analysis of fish pathogen Flavobacterium columnare reveals extensive sequence diversity within the species.</title>
        <authorList>
            <person name="Kayansamruaj P."/>
            <person name="Dong H.T."/>
            <person name="Hirono I."/>
            <person name="Kondo H."/>
            <person name="Senapin S."/>
            <person name="Rodkhum C."/>
        </authorList>
    </citation>
    <scope>NUCLEOTIDE SEQUENCE [LARGE SCALE GENOMIC DNA]</scope>
    <source>
        <strain evidence="2 3">1215</strain>
    </source>
</reference>
<dbReference type="Proteomes" id="UP000197768">
    <property type="component" value="Unassembled WGS sequence"/>
</dbReference>
<proteinExistence type="predicted"/>
<evidence type="ECO:0000313" key="3">
    <source>
        <dbReference type="Proteomes" id="UP000197768"/>
    </source>
</evidence>
<dbReference type="AlphaFoldDB" id="A0A246GHP6"/>
<dbReference type="Gene3D" id="3.40.50.300">
    <property type="entry name" value="P-loop containing nucleotide triphosphate hydrolases"/>
    <property type="match status" value="1"/>
</dbReference>